<reference evidence="3 4" key="1">
    <citation type="submission" date="2017-07" db="EMBL/GenBank/DDBJ databases">
        <title>Amycolatopsis alba DSM 44262 Genome sequencing and assembly.</title>
        <authorList>
            <person name="Kaur N."/>
            <person name="Mayilraj S."/>
        </authorList>
    </citation>
    <scope>NUCLEOTIDE SEQUENCE [LARGE SCALE GENOMIC DNA]</scope>
    <source>
        <strain evidence="3 4">DSM 44262</strain>
    </source>
</reference>
<gene>
    <name evidence="3" type="ORF">CFP75_00530</name>
</gene>
<keyword evidence="4" id="KW-1185">Reference proteome</keyword>
<organism evidence="3 4">
    <name type="scientific">Amycolatopsis alba DSM 44262</name>
    <dbReference type="NCBI Taxonomy" id="1125972"/>
    <lineage>
        <taxon>Bacteria</taxon>
        <taxon>Bacillati</taxon>
        <taxon>Actinomycetota</taxon>
        <taxon>Actinomycetes</taxon>
        <taxon>Pseudonocardiales</taxon>
        <taxon>Pseudonocardiaceae</taxon>
        <taxon>Amycolatopsis</taxon>
    </lineage>
</organism>
<dbReference type="SUPFAM" id="SSF48452">
    <property type="entry name" value="TPR-like"/>
    <property type="match status" value="2"/>
</dbReference>
<protein>
    <submittedName>
        <fullName evidence="3">CHAT domain-containing protein</fullName>
    </submittedName>
</protein>
<comment type="caution">
    <text evidence="3">The sequence shown here is derived from an EMBL/GenBank/DDBJ whole genome shotgun (WGS) entry which is preliminary data.</text>
</comment>
<dbReference type="RefSeq" id="WP_020634242.1">
    <property type="nucleotide sequence ID" value="NZ_KB913032.1"/>
</dbReference>
<feature type="domain" description="CHAT" evidence="2">
    <location>
        <begin position="884"/>
        <end position="1155"/>
    </location>
</feature>
<dbReference type="InterPro" id="IPR011990">
    <property type="entry name" value="TPR-like_helical_dom_sf"/>
</dbReference>
<dbReference type="AlphaFoldDB" id="A0A229SAH0"/>
<name>A0A229SAH0_AMYAL</name>
<dbReference type="Proteomes" id="UP000215563">
    <property type="component" value="Unassembled WGS sequence"/>
</dbReference>
<dbReference type="OrthoDB" id="3206999at2"/>
<proteinExistence type="predicted"/>
<evidence type="ECO:0000256" key="1">
    <source>
        <dbReference type="SAM" id="MobiDB-lite"/>
    </source>
</evidence>
<evidence type="ECO:0000313" key="4">
    <source>
        <dbReference type="Proteomes" id="UP000215563"/>
    </source>
</evidence>
<evidence type="ECO:0000259" key="2">
    <source>
        <dbReference type="Pfam" id="PF12770"/>
    </source>
</evidence>
<dbReference type="PANTHER" id="PTHR19959:SF119">
    <property type="entry name" value="FUNGAL LIPASE-LIKE DOMAIN-CONTAINING PROTEIN"/>
    <property type="match status" value="1"/>
</dbReference>
<dbReference type="Pfam" id="PF13374">
    <property type="entry name" value="TPR_10"/>
    <property type="match status" value="4"/>
</dbReference>
<dbReference type="EMBL" id="NMQU01000003">
    <property type="protein sequence ID" value="OXM55584.1"/>
    <property type="molecule type" value="Genomic_DNA"/>
</dbReference>
<dbReference type="Gene3D" id="1.25.40.10">
    <property type="entry name" value="Tetratricopeptide repeat domain"/>
    <property type="match status" value="4"/>
</dbReference>
<feature type="region of interest" description="Disordered" evidence="1">
    <location>
        <begin position="38"/>
        <end position="58"/>
    </location>
</feature>
<dbReference type="Pfam" id="PF12770">
    <property type="entry name" value="CHAT"/>
    <property type="match status" value="1"/>
</dbReference>
<accession>A0A229SAH0</accession>
<sequence length="1155" mass="124866">MAFDESLERLWQRITAYTESRQADIIFCEAALAEAADLERASEPADPGNPASSERQRRAGAAHAVGWLHFLRFTATPDGRDTAELARALVFFGLESLHADAIPESLRGVVGPTADPDARSELAGALLADTSATSAPEIFAAAVGLLTAAVAATPHEHADRAKYLRNLGFAYQERFRYLGASPDQERAIKIFSKLVDDVPRDHEDRAGSTFMLGRAYLMRFERSGMPSDLDRAIEFERQAVDVTPHDHPDHVTFVSGLSRAHLHRFSLAGATSDLDQAIELSRQAVDVAPHDHPDRAGLVANLGITHQTRFERLGTTPDLDQAIDLAQQAVDATPPDDPAQAGFLSNLATAQLLRFERVGMTPDLVKGIGIFSELVRVTPDEHPRRSEFLNSLGSAHLLRFERTGTMSDLEQGIELGQQAVDTAPGDHPLQTMYLNNLCVRYQLRFERLGAMSDLERAIEIGEQVVAATPADHPDRPGVLSDLGISYRRRFLRSGAMSDLEQAIEIGEQVVAATPLDHPDRVKVLSTLGAVYSDRFARVGTMSDLEQAIEVTRQAVAATPPGHPDLAKHLHNLGAGHHDRFKRLGATSDLERAIEIGEQVIAATPDDHPSRAIRLVALGGAYRSRFDEYGQRPSRSRLSILAHQVSGATTSSPVDRTLAGHIVGSLAHEIGEHDEAVKLLTAAVALLPLVASRETGWADREHRLGEHMGLVGEAVAAQCAAGDPVGAVETAELGRGILLAAQLDSRTDLTDLDSAAPELAGRFRQIRDRLTTSAEIADRRRWWVEHDEVLAEIRQRTGFDRFLLPPRLADLRPAAADGAVVLLNAGRCRSDAIIIPCAGAPLVSIPLPGLVLADVRSHAAVLVEATHDDSNFAGALRQQRVVQHILSWLWTSVVQPTLDALSEMTDIGESLPRVWWMPTGLLGLFPLHAAGHPGEPGALDRVVSSYTPTLRALAHARARRPATVRSQLTVALEHTPGERDLPGTAAEAAALHPHHAIPPLTDQDATTGRVLAALSEATWAHFACHARADLTTPSLGGLRLHDGTLSLPEISALHLVQAELAYLSACSTALGGFRHADESLHLASGFQLAGFRHVIASLWPLDDQIAADAASSFYRHLSHAVAADAAPTALHKVTRDLRFRYPDRPGLWASLIHSGA</sequence>
<evidence type="ECO:0000313" key="3">
    <source>
        <dbReference type="EMBL" id="OXM55584.1"/>
    </source>
</evidence>
<dbReference type="InterPro" id="IPR024983">
    <property type="entry name" value="CHAT_dom"/>
</dbReference>
<dbReference type="PANTHER" id="PTHR19959">
    <property type="entry name" value="KINESIN LIGHT CHAIN"/>
    <property type="match status" value="1"/>
</dbReference>